<dbReference type="PANTHER" id="PTHR46238:SF8">
    <property type="entry name" value="ENDONUCLEASE_EXONUCLEASE_PHOSPHATASE DOMAIN-CONTAINING PROTEIN"/>
    <property type="match status" value="1"/>
</dbReference>
<sequence>MKVVEIRMLRCMCGLAKRDRIRNVDIRDKMGVASVKDKMREAGLRWFEHVKRRCTDALSRPKKYKGEAITQDMTHLQVTENMTLDRRLWST</sequence>
<organism evidence="1 2">
    <name type="scientific">Solanum commersonii</name>
    <name type="common">Commerson's wild potato</name>
    <name type="synonym">Commerson's nightshade</name>
    <dbReference type="NCBI Taxonomy" id="4109"/>
    <lineage>
        <taxon>Eukaryota</taxon>
        <taxon>Viridiplantae</taxon>
        <taxon>Streptophyta</taxon>
        <taxon>Embryophyta</taxon>
        <taxon>Tracheophyta</taxon>
        <taxon>Spermatophyta</taxon>
        <taxon>Magnoliopsida</taxon>
        <taxon>eudicotyledons</taxon>
        <taxon>Gunneridae</taxon>
        <taxon>Pentapetalae</taxon>
        <taxon>asterids</taxon>
        <taxon>lamiids</taxon>
        <taxon>Solanales</taxon>
        <taxon>Solanaceae</taxon>
        <taxon>Solanoideae</taxon>
        <taxon>Solaneae</taxon>
        <taxon>Solanum</taxon>
    </lineage>
</organism>
<gene>
    <name evidence="1" type="ORF">H5410_052179</name>
</gene>
<evidence type="ECO:0000313" key="2">
    <source>
        <dbReference type="Proteomes" id="UP000824120"/>
    </source>
</evidence>
<comment type="caution">
    <text evidence="1">The sequence shown here is derived from an EMBL/GenBank/DDBJ whole genome shotgun (WGS) entry which is preliminary data.</text>
</comment>
<dbReference type="OrthoDB" id="424543at2759"/>
<dbReference type="AlphaFoldDB" id="A0A9J5X399"/>
<evidence type="ECO:0000313" key="1">
    <source>
        <dbReference type="EMBL" id="KAG5581552.1"/>
    </source>
</evidence>
<dbReference type="PANTHER" id="PTHR46238">
    <property type="entry name" value="REVERSE TRANSCRIPTASE DOMAIN-CONTAINING PROTEIN"/>
    <property type="match status" value="1"/>
</dbReference>
<keyword evidence="2" id="KW-1185">Reference proteome</keyword>
<proteinExistence type="predicted"/>
<name>A0A9J5X399_SOLCO</name>
<protein>
    <submittedName>
        <fullName evidence="1">Uncharacterized protein</fullName>
    </submittedName>
</protein>
<dbReference type="Proteomes" id="UP000824120">
    <property type="component" value="Chromosome 10"/>
</dbReference>
<dbReference type="EMBL" id="JACXVP010000010">
    <property type="protein sequence ID" value="KAG5581552.1"/>
    <property type="molecule type" value="Genomic_DNA"/>
</dbReference>
<accession>A0A9J5X399</accession>
<reference evidence="1 2" key="1">
    <citation type="submission" date="2020-09" db="EMBL/GenBank/DDBJ databases">
        <title>De no assembly of potato wild relative species, Solanum commersonii.</title>
        <authorList>
            <person name="Cho K."/>
        </authorList>
    </citation>
    <scope>NUCLEOTIDE SEQUENCE [LARGE SCALE GENOMIC DNA]</scope>
    <source>
        <strain evidence="1">LZ3.2</strain>
        <tissue evidence="1">Leaf</tissue>
    </source>
</reference>